<dbReference type="InterPro" id="IPR005618">
    <property type="entry name" value="OMPW"/>
</dbReference>
<evidence type="ECO:0000313" key="2">
    <source>
        <dbReference type="Proteomes" id="UP000509761"/>
    </source>
</evidence>
<accession>A0AAP9NL46</accession>
<dbReference type="SUPFAM" id="SSF56925">
    <property type="entry name" value="OMPA-like"/>
    <property type="match status" value="1"/>
</dbReference>
<dbReference type="AlphaFoldDB" id="A0AAP9NL46"/>
<organism evidence="1 2">
    <name type="scientific">Vreelandella titanicae</name>
    <dbReference type="NCBI Taxonomy" id="664683"/>
    <lineage>
        <taxon>Bacteria</taxon>
        <taxon>Pseudomonadati</taxon>
        <taxon>Pseudomonadota</taxon>
        <taxon>Gammaproteobacteria</taxon>
        <taxon>Oceanospirillales</taxon>
        <taxon>Halomonadaceae</taxon>
        <taxon>Vreelandella</taxon>
    </lineage>
</organism>
<keyword evidence="2" id="KW-1185">Reference proteome</keyword>
<protein>
    <recommendedName>
        <fullName evidence="3">OmpW family protein</fullName>
    </recommendedName>
</protein>
<proteinExistence type="predicted"/>
<reference evidence="1 2" key="1">
    <citation type="submission" date="2019-12" db="EMBL/GenBank/DDBJ databases">
        <title>Genome sequencing and assembly of endphytes of Porphyra tenera.</title>
        <authorList>
            <person name="Park J.M."/>
            <person name="Shin R."/>
            <person name="Jo S.H."/>
        </authorList>
    </citation>
    <scope>NUCLEOTIDE SEQUENCE [LARGE SCALE GENOMIC DNA]</scope>
    <source>
        <strain evidence="1 2">GPM3</strain>
    </source>
</reference>
<dbReference type="Pfam" id="PF03922">
    <property type="entry name" value="OmpW"/>
    <property type="match status" value="1"/>
</dbReference>
<evidence type="ECO:0000313" key="1">
    <source>
        <dbReference type="EMBL" id="QKS24047.1"/>
    </source>
</evidence>
<dbReference type="Gene3D" id="2.40.160.20">
    <property type="match status" value="1"/>
</dbReference>
<gene>
    <name evidence="1" type="ORF">FX987_01814</name>
</gene>
<evidence type="ECO:0008006" key="3">
    <source>
        <dbReference type="Google" id="ProtNLM"/>
    </source>
</evidence>
<dbReference type="GO" id="GO:0019867">
    <property type="term" value="C:outer membrane"/>
    <property type="evidence" value="ECO:0007669"/>
    <property type="project" value="InterPro"/>
</dbReference>
<dbReference type="Proteomes" id="UP000509761">
    <property type="component" value="Chromosome"/>
</dbReference>
<dbReference type="InterPro" id="IPR011250">
    <property type="entry name" value="OMP/PagP_B-barrel"/>
</dbReference>
<name>A0AAP9NL46_9GAMM</name>
<sequence>MGMLDVGLRALTDLLIDDHWALNAAAWYIDIDTDASVNGAAAGTVEIDPLVVMAGLSYRF</sequence>
<dbReference type="EMBL" id="CP054580">
    <property type="protein sequence ID" value="QKS24047.1"/>
    <property type="molecule type" value="Genomic_DNA"/>
</dbReference>